<evidence type="ECO:0000256" key="4">
    <source>
        <dbReference type="ARBA" id="ARBA00022723"/>
    </source>
</evidence>
<reference evidence="12 13" key="1">
    <citation type="journal article" date="2019" name="Nat. Ecol. Evol.">
        <title>Megaphylogeny resolves global patterns of mushroom evolution.</title>
        <authorList>
            <person name="Varga T."/>
            <person name="Krizsan K."/>
            <person name="Foldi C."/>
            <person name="Dima B."/>
            <person name="Sanchez-Garcia M."/>
            <person name="Sanchez-Ramirez S."/>
            <person name="Szollosi G.J."/>
            <person name="Szarkandi J.G."/>
            <person name="Papp V."/>
            <person name="Albert L."/>
            <person name="Andreopoulos W."/>
            <person name="Angelini C."/>
            <person name="Antonin V."/>
            <person name="Barry K.W."/>
            <person name="Bougher N.L."/>
            <person name="Buchanan P."/>
            <person name="Buyck B."/>
            <person name="Bense V."/>
            <person name="Catcheside P."/>
            <person name="Chovatia M."/>
            <person name="Cooper J."/>
            <person name="Damon W."/>
            <person name="Desjardin D."/>
            <person name="Finy P."/>
            <person name="Geml J."/>
            <person name="Haridas S."/>
            <person name="Hughes K."/>
            <person name="Justo A."/>
            <person name="Karasinski D."/>
            <person name="Kautmanova I."/>
            <person name="Kiss B."/>
            <person name="Kocsube S."/>
            <person name="Kotiranta H."/>
            <person name="LaButti K.M."/>
            <person name="Lechner B.E."/>
            <person name="Liimatainen K."/>
            <person name="Lipzen A."/>
            <person name="Lukacs Z."/>
            <person name="Mihaltcheva S."/>
            <person name="Morgado L.N."/>
            <person name="Niskanen T."/>
            <person name="Noordeloos M.E."/>
            <person name="Ohm R.A."/>
            <person name="Ortiz-Santana B."/>
            <person name="Ovrebo C."/>
            <person name="Racz N."/>
            <person name="Riley R."/>
            <person name="Savchenko A."/>
            <person name="Shiryaev A."/>
            <person name="Soop K."/>
            <person name="Spirin V."/>
            <person name="Szebenyi C."/>
            <person name="Tomsovsky M."/>
            <person name="Tulloss R.E."/>
            <person name="Uehling J."/>
            <person name="Grigoriev I.V."/>
            <person name="Vagvolgyi C."/>
            <person name="Papp T."/>
            <person name="Martin F.M."/>
            <person name="Miettinen O."/>
            <person name="Hibbett D.S."/>
            <person name="Nagy L.G."/>
        </authorList>
    </citation>
    <scope>NUCLEOTIDE SEQUENCE [LARGE SCALE GENOMIC DNA]</scope>
    <source>
        <strain evidence="12 13">FP101781</strain>
    </source>
</reference>
<keyword evidence="7" id="KW-0408">Iron</keyword>
<comment type="cofactor">
    <cofactor evidence="1">
        <name>heme b</name>
        <dbReference type="ChEBI" id="CHEBI:60344"/>
    </cofactor>
</comment>
<evidence type="ECO:0000313" key="12">
    <source>
        <dbReference type="EMBL" id="TEB25763.1"/>
    </source>
</evidence>
<dbReference type="PANTHER" id="PTHR30521:SF4">
    <property type="entry name" value="DEFERROCHELATASE"/>
    <property type="match status" value="1"/>
</dbReference>
<dbReference type="PANTHER" id="PTHR30521">
    <property type="entry name" value="DEFERROCHELATASE/PEROXIDASE"/>
    <property type="match status" value="1"/>
</dbReference>
<dbReference type="GO" id="GO:0004601">
    <property type="term" value="F:peroxidase activity"/>
    <property type="evidence" value="ECO:0007669"/>
    <property type="project" value="UniProtKB-KW"/>
</dbReference>
<dbReference type="GO" id="GO:0046872">
    <property type="term" value="F:metal ion binding"/>
    <property type="evidence" value="ECO:0007669"/>
    <property type="project" value="UniProtKB-KW"/>
</dbReference>
<keyword evidence="4" id="KW-0479">Metal-binding</keyword>
<dbReference type="STRING" id="71717.A0A4Y7SV76"/>
<keyword evidence="5" id="KW-0732">Signal</keyword>
<comment type="similarity">
    <text evidence="8">Belongs to the DyP-type peroxidase family.</text>
</comment>
<dbReference type="Pfam" id="PF21105">
    <property type="entry name" value="DyP_N"/>
    <property type="match status" value="1"/>
</dbReference>
<protein>
    <submittedName>
        <fullName evidence="12">DyP-type peroxidase</fullName>
    </submittedName>
</protein>
<dbReference type="Proteomes" id="UP000298030">
    <property type="component" value="Unassembled WGS sequence"/>
</dbReference>
<keyword evidence="3" id="KW-0349">Heme</keyword>
<comment type="caution">
    <text evidence="12">The sequence shown here is derived from an EMBL/GenBank/DDBJ whole genome shotgun (WGS) entry which is preliminary data.</text>
</comment>
<dbReference type="InterPro" id="IPR011008">
    <property type="entry name" value="Dimeric_a/b-barrel"/>
</dbReference>
<dbReference type="PROSITE" id="PS51404">
    <property type="entry name" value="DYP_PEROXIDASE"/>
    <property type="match status" value="1"/>
</dbReference>
<dbReference type="InterPro" id="IPR006314">
    <property type="entry name" value="Dyp_peroxidase"/>
</dbReference>
<gene>
    <name evidence="12" type="ORF">FA13DRAFT_1668525</name>
</gene>
<evidence type="ECO:0000256" key="9">
    <source>
        <dbReference type="SAM" id="MobiDB-lite"/>
    </source>
</evidence>
<dbReference type="SUPFAM" id="SSF54909">
    <property type="entry name" value="Dimeric alpha+beta barrel"/>
    <property type="match status" value="1"/>
</dbReference>
<evidence type="ECO:0000259" key="11">
    <source>
        <dbReference type="Pfam" id="PF21105"/>
    </source>
</evidence>
<evidence type="ECO:0000313" key="13">
    <source>
        <dbReference type="Proteomes" id="UP000298030"/>
    </source>
</evidence>
<dbReference type="GO" id="GO:0020037">
    <property type="term" value="F:heme binding"/>
    <property type="evidence" value="ECO:0007669"/>
    <property type="project" value="InterPro"/>
</dbReference>
<dbReference type="GO" id="GO:0005829">
    <property type="term" value="C:cytosol"/>
    <property type="evidence" value="ECO:0007669"/>
    <property type="project" value="TreeGrafter"/>
</dbReference>
<feature type="domain" description="Dyp-type peroxidase C-terminal" evidence="10">
    <location>
        <begin position="241"/>
        <end position="409"/>
    </location>
</feature>
<evidence type="ECO:0000259" key="10">
    <source>
        <dbReference type="Pfam" id="PF20628"/>
    </source>
</evidence>
<keyword evidence="13" id="KW-1185">Reference proteome</keyword>
<dbReference type="NCBIfam" id="TIGR01413">
    <property type="entry name" value="Dyp_perox_fam"/>
    <property type="match status" value="1"/>
</dbReference>
<evidence type="ECO:0000256" key="6">
    <source>
        <dbReference type="ARBA" id="ARBA00023002"/>
    </source>
</evidence>
<feature type="region of interest" description="Disordered" evidence="9">
    <location>
        <begin position="429"/>
        <end position="451"/>
    </location>
</feature>
<dbReference type="InterPro" id="IPR048328">
    <property type="entry name" value="Dyp_perox_C"/>
</dbReference>
<evidence type="ECO:0000256" key="2">
    <source>
        <dbReference type="ARBA" id="ARBA00022559"/>
    </source>
</evidence>
<evidence type="ECO:0000256" key="3">
    <source>
        <dbReference type="ARBA" id="ARBA00022617"/>
    </source>
</evidence>
<evidence type="ECO:0000256" key="5">
    <source>
        <dbReference type="ARBA" id="ARBA00022729"/>
    </source>
</evidence>
<organism evidence="12 13">
    <name type="scientific">Coprinellus micaceus</name>
    <name type="common">Glistening ink-cap mushroom</name>
    <name type="synonym">Coprinus micaceus</name>
    <dbReference type="NCBI Taxonomy" id="71717"/>
    <lineage>
        <taxon>Eukaryota</taxon>
        <taxon>Fungi</taxon>
        <taxon>Dikarya</taxon>
        <taxon>Basidiomycota</taxon>
        <taxon>Agaricomycotina</taxon>
        <taxon>Agaricomycetes</taxon>
        <taxon>Agaricomycetidae</taxon>
        <taxon>Agaricales</taxon>
        <taxon>Agaricineae</taxon>
        <taxon>Psathyrellaceae</taxon>
        <taxon>Coprinellus</taxon>
    </lineage>
</organism>
<dbReference type="Pfam" id="PF20628">
    <property type="entry name" value="Dyp_perox_C"/>
    <property type="match status" value="1"/>
</dbReference>
<evidence type="ECO:0000256" key="8">
    <source>
        <dbReference type="ARBA" id="ARBA00025737"/>
    </source>
</evidence>
<dbReference type="OrthoDB" id="3207336at2759"/>
<keyword evidence="6" id="KW-0560">Oxidoreductase</keyword>
<evidence type="ECO:0000256" key="1">
    <source>
        <dbReference type="ARBA" id="ARBA00001970"/>
    </source>
</evidence>
<dbReference type="EMBL" id="QPFP01000054">
    <property type="protein sequence ID" value="TEB25763.1"/>
    <property type="molecule type" value="Genomic_DNA"/>
</dbReference>
<dbReference type="InterPro" id="IPR049509">
    <property type="entry name" value="DyP_N"/>
</dbReference>
<keyword evidence="2 12" id="KW-0575">Peroxidase</keyword>
<evidence type="ECO:0000256" key="7">
    <source>
        <dbReference type="ARBA" id="ARBA00023004"/>
    </source>
</evidence>
<dbReference type="AlphaFoldDB" id="A0A4Y7SV76"/>
<accession>A0A4Y7SV76</accession>
<proteinExistence type="inferred from homology"/>
<sequence>MSTSTPTSAPSDLNLKNIQGDILSGFPKKRETFYFFEVLDATKFREDFRKLIPDIKNVYQVLEAREEICGHKKMHPDGPLCPFIGVNIGFSHFGFQKLGIDDSKLTDPAFLAGQRADAENLGDKGTKSKEGKFIPDWEEEFKQDIHGVMNIASNCPNRIHEQVQLIEEYFKVGTAQATMRKVTSICGNTRPKEHNGEEHFGFLDGISNPTVIGFDVDPPPGPAPVRAGVIIVGHDGDPNKAERVPWMTDGSFMAFRLLYQRVPEFDEFVWANRLKLPGLSDQQGADLFGARLMGRWKSGAPLDLAPFFDDPALGKNENMRNNYRFAAEKDFQKFCPFAAHARKMLPRADLEDHGIPIERRRIMRRGIQFGEEVTDQERKNKKTEHGRGLLFVCYQSSIVNGFQFVQTGWANEAKFPKDVPQLPGLDPIIGQNHGKDDRGPMSGTNPDKPSEMVELTEEWVVSRGGEYFFSPSINALKEIIAL</sequence>
<feature type="domain" description="DyP dimeric alpha+beta barrel" evidence="11">
    <location>
        <begin position="17"/>
        <end position="191"/>
    </location>
</feature>
<name>A0A4Y7SV76_COPMI</name>